<dbReference type="InterPro" id="IPR036890">
    <property type="entry name" value="HATPase_C_sf"/>
</dbReference>
<dbReference type="InterPro" id="IPR003661">
    <property type="entry name" value="HisK_dim/P_dom"/>
</dbReference>
<keyword evidence="8" id="KW-0808">Transferase</keyword>
<evidence type="ECO:0000313" key="9">
    <source>
        <dbReference type="Proteomes" id="UP001228403"/>
    </source>
</evidence>
<feature type="domain" description="Histidine kinase" evidence="6">
    <location>
        <begin position="310"/>
        <end position="522"/>
    </location>
</feature>
<keyword evidence="5" id="KW-0472">Membrane</keyword>
<dbReference type="GO" id="GO:0004673">
    <property type="term" value="F:protein histidine kinase activity"/>
    <property type="evidence" value="ECO:0007669"/>
    <property type="project" value="UniProtKB-EC"/>
</dbReference>
<dbReference type="Pfam" id="PF00512">
    <property type="entry name" value="HisKA"/>
    <property type="match status" value="1"/>
</dbReference>
<comment type="catalytic activity">
    <reaction evidence="1">
        <text>ATP + protein L-histidine = ADP + protein N-phospho-L-histidine.</text>
        <dbReference type="EC" id="2.7.13.3"/>
    </reaction>
</comment>
<feature type="domain" description="Response regulatory" evidence="7">
    <location>
        <begin position="546"/>
        <end position="663"/>
    </location>
</feature>
<feature type="modified residue" description="4-aspartylphosphate" evidence="4">
    <location>
        <position position="595"/>
    </location>
</feature>
<proteinExistence type="predicted"/>
<dbReference type="InterPro" id="IPR036641">
    <property type="entry name" value="HPT_dom_sf"/>
</dbReference>
<dbReference type="SMART" id="SM00388">
    <property type="entry name" value="HisKA"/>
    <property type="match status" value="1"/>
</dbReference>
<dbReference type="SUPFAM" id="SSF47384">
    <property type="entry name" value="Homodimeric domain of signal transducing histidine kinase"/>
    <property type="match status" value="1"/>
</dbReference>
<dbReference type="PANTHER" id="PTHR43547">
    <property type="entry name" value="TWO-COMPONENT HISTIDINE KINASE"/>
    <property type="match status" value="1"/>
</dbReference>
<reference evidence="8 9" key="1">
    <citation type="submission" date="2023-06" db="EMBL/GenBank/DDBJ databases">
        <authorList>
            <person name="Zeman M."/>
            <person name="Kubasova T."/>
            <person name="Jahodarova E."/>
            <person name="Nykrynova M."/>
            <person name="Rychlik I."/>
        </authorList>
    </citation>
    <scope>NUCLEOTIDE SEQUENCE [LARGE SCALE GENOMIC DNA]</scope>
    <source>
        <strain evidence="8 9">ET4</strain>
    </source>
</reference>
<feature type="transmembrane region" description="Helical" evidence="5">
    <location>
        <begin position="16"/>
        <end position="34"/>
    </location>
</feature>
<dbReference type="InterPro" id="IPR036097">
    <property type="entry name" value="HisK_dim/P_sf"/>
</dbReference>
<dbReference type="InterPro" id="IPR004358">
    <property type="entry name" value="Sig_transdc_His_kin-like_C"/>
</dbReference>
<dbReference type="CDD" id="cd00082">
    <property type="entry name" value="HisKA"/>
    <property type="match status" value="1"/>
</dbReference>
<evidence type="ECO:0000256" key="5">
    <source>
        <dbReference type="SAM" id="Phobius"/>
    </source>
</evidence>
<keyword evidence="8" id="KW-0418">Kinase</keyword>
<dbReference type="SUPFAM" id="SSF47226">
    <property type="entry name" value="Histidine-containing phosphotransfer domain, HPT domain"/>
    <property type="match status" value="1"/>
</dbReference>
<dbReference type="EMBL" id="JAUDCF010000011">
    <property type="protein sequence ID" value="MDM8145587.1"/>
    <property type="molecule type" value="Genomic_DNA"/>
</dbReference>
<name>A0ABT7U4Y7_9BACE</name>
<dbReference type="SUPFAM" id="SSF55874">
    <property type="entry name" value="ATPase domain of HSP90 chaperone/DNA topoisomerase II/histidine kinase"/>
    <property type="match status" value="1"/>
</dbReference>
<gene>
    <name evidence="8" type="ORF">QUW02_06565</name>
</gene>
<dbReference type="InterPro" id="IPR001789">
    <property type="entry name" value="Sig_transdc_resp-reg_receiver"/>
</dbReference>
<protein>
    <recommendedName>
        <fullName evidence="2">histidine kinase</fullName>
        <ecNumber evidence="2">2.7.13.3</ecNumber>
    </recommendedName>
</protein>
<accession>A0ABT7U4Y7</accession>
<dbReference type="EC" id="2.7.13.3" evidence="2"/>
<dbReference type="PROSITE" id="PS50110">
    <property type="entry name" value="RESPONSE_REGULATORY"/>
    <property type="match status" value="1"/>
</dbReference>
<organism evidence="8 9">
    <name type="scientific">Bacteroides eggerthii</name>
    <dbReference type="NCBI Taxonomy" id="28111"/>
    <lineage>
        <taxon>Bacteria</taxon>
        <taxon>Pseudomonadati</taxon>
        <taxon>Bacteroidota</taxon>
        <taxon>Bacteroidia</taxon>
        <taxon>Bacteroidales</taxon>
        <taxon>Bacteroidaceae</taxon>
        <taxon>Bacteroides</taxon>
    </lineage>
</organism>
<keyword evidence="9" id="KW-1185">Reference proteome</keyword>
<dbReference type="SUPFAM" id="SSF52172">
    <property type="entry name" value="CheY-like"/>
    <property type="match status" value="1"/>
</dbReference>
<evidence type="ECO:0000259" key="7">
    <source>
        <dbReference type="PROSITE" id="PS50110"/>
    </source>
</evidence>
<evidence type="ECO:0000256" key="4">
    <source>
        <dbReference type="PROSITE-ProRule" id="PRU00169"/>
    </source>
</evidence>
<evidence type="ECO:0000259" key="6">
    <source>
        <dbReference type="PROSITE" id="PS50109"/>
    </source>
</evidence>
<dbReference type="InterPro" id="IPR003594">
    <property type="entry name" value="HATPase_dom"/>
</dbReference>
<reference evidence="9" key="2">
    <citation type="submission" date="2023-07" db="EMBL/GenBank/DDBJ databases">
        <title>Identification and characterization of horizontal gene transfer across gut microbiota members of farm animals based on homology search.</title>
        <authorList>
            <person name="Schwarzerova J."/>
            <person name="Nykrynova M."/>
            <person name="Jureckova K."/>
            <person name="Cejkova D."/>
            <person name="Rychlik I."/>
        </authorList>
    </citation>
    <scope>NUCLEOTIDE SEQUENCE [LARGE SCALE GENOMIC DNA]</scope>
    <source>
        <strain evidence="9">ET4</strain>
    </source>
</reference>
<evidence type="ECO:0000256" key="2">
    <source>
        <dbReference type="ARBA" id="ARBA00012438"/>
    </source>
</evidence>
<keyword evidence="5" id="KW-1133">Transmembrane helix</keyword>
<dbReference type="Gene3D" id="3.30.565.10">
    <property type="entry name" value="Histidine kinase-like ATPase, C-terminal domain"/>
    <property type="match status" value="1"/>
</dbReference>
<dbReference type="PANTHER" id="PTHR43547:SF2">
    <property type="entry name" value="HYBRID SIGNAL TRANSDUCTION HISTIDINE KINASE C"/>
    <property type="match status" value="1"/>
</dbReference>
<evidence type="ECO:0000313" key="8">
    <source>
        <dbReference type="EMBL" id="MDM8145587.1"/>
    </source>
</evidence>
<dbReference type="Pfam" id="PF00072">
    <property type="entry name" value="Response_reg"/>
    <property type="match status" value="1"/>
</dbReference>
<dbReference type="SMART" id="SM00387">
    <property type="entry name" value="HATPase_c"/>
    <property type="match status" value="1"/>
</dbReference>
<dbReference type="PROSITE" id="PS50109">
    <property type="entry name" value="HIS_KIN"/>
    <property type="match status" value="1"/>
</dbReference>
<dbReference type="SMART" id="SM00448">
    <property type="entry name" value="REC"/>
    <property type="match status" value="1"/>
</dbReference>
<dbReference type="InterPro" id="IPR005467">
    <property type="entry name" value="His_kinase_dom"/>
</dbReference>
<dbReference type="Pfam" id="PF02518">
    <property type="entry name" value="HATPase_c"/>
    <property type="match status" value="1"/>
</dbReference>
<keyword evidence="3 4" id="KW-0597">Phosphoprotein</keyword>
<dbReference type="InterPro" id="IPR011006">
    <property type="entry name" value="CheY-like_superfamily"/>
</dbReference>
<comment type="caution">
    <text evidence="8">The sequence shown here is derived from an EMBL/GenBank/DDBJ whole genome shotgun (WGS) entry which is preliminary data.</text>
</comment>
<feature type="transmembrane region" description="Helical" evidence="5">
    <location>
        <begin position="251"/>
        <end position="269"/>
    </location>
</feature>
<dbReference type="Gene3D" id="1.10.287.130">
    <property type="match status" value="1"/>
</dbReference>
<dbReference type="PRINTS" id="PR00344">
    <property type="entry name" value="BCTRLSENSOR"/>
</dbReference>
<evidence type="ECO:0000256" key="3">
    <source>
        <dbReference type="ARBA" id="ARBA00022553"/>
    </source>
</evidence>
<sequence>MKQKTIATRHLRTKIAAGYVLILLLIFGIVYIWLNEQQRRQEIETTSNKIRCFRKDVHEVYVKVVDLSLIGETVLDWNEEDMAAYHEKRLEVDTLLSRFKSTYRSERIDSVCRLLSEKEKLLNKIMLVLNEQEEIKDKIARRVPVIARKSSQEEPPKRKRTGFLGLFGKKEEAKPTATTTMLNTLNSDVIARQKEQSERLSQYTDSLSVRNRKLNCQLQGMIKKMDARIRTDLQRQETELAAIRRQSSVQVGGLTAIVAFLLLLSYVVIHRNVKRICRYRKETNELIDKLQKTVQQNRQLLSARRKIMLTVTHELRTPLTAINGYGELLTHTENENKRIEYTQNIRQAAGRMTDMLNTLLNFFRLDSGKEQANAVPFRLKNVIEILQTEFEPRAEAKDLTLHISGCSDVILMGDRNRLIQIANNLLGNAIKFTESGTVGLDMTYEAGKLVLTVQDTGTGMNNEQREKIFEPFERLPNAAVEDGFGLGLPIVKNTATLLGGTVAVESEEGKGSRFTVRLPMPLADNIIEIEKRKAGISARRHAAFYSVLVLDNDEMTLAMTKEMYGSCNIRCDTCTNTSDLMEAIRERDYDLLITDLRMPETNGYDVLKLLRSSNVGNSQTIPVIVTTAWGNCDEQSLLDFGFSGCLFKPFSLPDLLQISEKCVGIKEQEYSPDLSPLLAYGNKEEMLDTLTQATEKEMQGVKQSVMMKDFKALDEWVHHLRSSWSVIRADKPLWQLHGVLHKEGGSTEDEISRAVDAVVRMGHSIIEQAKKERRVQDEGFCC</sequence>
<keyword evidence="5" id="KW-0812">Transmembrane</keyword>
<dbReference type="Gene3D" id="3.40.50.2300">
    <property type="match status" value="1"/>
</dbReference>
<evidence type="ECO:0000256" key="1">
    <source>
        <dbReference type="ARBA" id="ARBA00000085"/>
    </source>
</evidence>
<dbReference type="Proteomes" id="UP001228403">
    <property type="component" value="Unassembled WGS sequence"/>
</dbReference>